<dbReference type="SUPFAM" id="SSF51735">
    <property type="entry name" value="NAD(P)-binding Rossmann-fold domains"/>
    <property type="match status" value="1"/>
</dbReference>
<dbReference type="InterPro" id="IPR036291">
    <property type="entry name" value="NAD(P)-bd_dom_sf"/>
</dbReference>
<dbReference type="PANTHER" id="PTHR43180">
    <property type="entry name" value="3-OXOACYL-(ACYL-CARRIER-PROTEIN) REDUCTASE (AFU_ORTHOLOGUE AFUA_6G11210)"/>
    <property type="match status" value="1"/>
</dbReference>
<dbReference type="InterPro" id="IPR002347">
    <property type="entry name" value="SDR_fam"/>
</dbReference>
<protein>
    <recommendedName>
        <fullName evidence="5">SDR family NAD(P)-dependent oxidoreductase</fullName>
    </recommendedName>
</protein>
<keyword evidence="4" id="KW-1185">Reference proteome</keyword>
<dbReference type="Pfam" id="PF00106">
    <property type="entry name" value="adh_short"/>
    <property type="match status" value="1"/>
</dbReference>
<dbReference type="PANTHER" id="PTHR43180:SF66">
    <property type="entry name" value="SHORT-CHAIN DEHYDROGENASE_REDUCTASE FAMILY PROTEIN"/>
    <property type="match status" value="1"/>
</dbReference>
<dbReference type="OrthoDB" id="9810734at2"/>
<proteinExistence type="inferred from homology"/>
<dbReference type="Proteomes" id="UP000612349">
    <property type="component" value="Unassembled WGS sequence"/>
</dbReference>
<organism evidence="3 4">
    <name type="scientific">Croceicoccus mobilis</name>
    <dbReference type="NCBI Taxonomy" id="1703339"/>
    <lineage>
        <taxon>Bacteria</taxon>
        <taxon>Pseudomonadati</taxon>
        <taxon>Pseudomonadota</taxon>
        <taxon>Alphaproteobacteria</taxon>
        <taxon>Sphingomonadales</taxon>
        <taxon>Erythrobacteraceae</taxon>
        <taxon>Croceicoccus</taxon>
    </lineage>
</organism>
<dbReference type="Gene3D" id="3.40.50.720">
    <property type="entry name" value="NAD(P)-binding Rossmann-like Domain"/>
    <property type="match status" value="1"/>
</dbReference>
<comment type="caution">
    <text evidence="3">The sequence shown here is derived from an EMBL/GenBank/DDBJ whole genome shotgun (WGS) entry which is preliminary data.</text>
</comment>
<comment type="similarity">
    <text evidence="1">Belongs to the short-chain dehydrogenases/reductases (SDR) family.</text>
</comment>
<keyword evidence="2" id="KW-0560">Oxidoreductase</keyword>
<evidence type="ECO:0000256" key="2">
    <source>
        <dbReference type="ARBA" id="ARBA00023002"/>
    </source>
</evidence>
<evidence type="ECO:0000256" key="1">
    <source>
        <dbReference type="ARBA" id="ARBA00006484"/>
    </source>
</evidence>
<sequence>MRGGCRRSEGRVAIVTGAASGIGAAVVERLAGEGAKVVAVDIDDAHGPEIAHAHGARFHHMDTGDREDWRMAWTRQ</sequence>
<evidence type="ECO:0008006" key="5">
    <source>
        <dbReference type="Google" id="ProtNLM"/>
    </source>
</evidence>
<evidence type="ECO:0000313" key="3">
    <source>
        <dbReference type="EMBL" id="GGD80509.1"/>
    </source>
</evidence>
<dbReference type="GO" id="GO:0016491">
    <property type="term" value="F:oxidoreductase activity"/>
    <property type="evidence" value="ECO:0007669"/>
    <property type="project" value="UniProtKB-KW"/>
</dbReference>
<evidence type="ECO:0000313" key="4">
    <source>
        <dbReference type="Proteomes" id="UP000612349"/>
    </source>
</evidence>
<reference evidence="3" key="1">
    <citation type="journal article" date="2014" name="Int. J. Syst. Evol. Microbiol.">
        <title>Complete genome sequence of Corynebacterium casei LMG S-19264T (=DSM 44701T), isolated from a smear-ripened cheese.</title>
        <authorList>
            <consortium name="US DOE Joint Genome Institute (JGI-PGF)"/>
            <person name="Walter F."/>
            <person name="Albersmeier A."/>
            <person name="Kalinowski J."/>
            <person name="Ruckert C."/>
        </authorList>
    </citation>
    <scope>NUCLEOTIDE SEQUENCE</scope>
    <source>
        <strain evidence="3">CGMCC 1.15360</strain>
    </source>
</reference>
<accession>A0A916Z7U9</accession>
<dbReference type="AlphaFoldDB" id="A0A916Z7U9"/>
<name>A0A916Z7U9_9SPHN</name>
<dbReference type="EMBL" id="BMIP01000009">
    <property type="protein sequence ID" value="GGD80509.1"/>
    <property type="molecule type" value="Genomic_DNA"/>
</dbReference>
<gene>
    <name evidence="3" type="ORF">GCM10010990_32960</name>
</gene>
<reference evidence="3" key="2">
    <citation type="submission" date="2020-09" db="EMBL/GenBank/DDBJ databases">
        <authorList>
            <person name="Sun Q."/>
            <person name="Zhou Y."/>
        </authorList>
    </citation>
    <scope>NUCLEOTIDE SEQUENCE</scope>
    <source>
        <strain evidence="3">CGMCC 1.15360</strain>
    </source>
</reference>